<feature type="domain" description="Apoptosis-antagonizing transcription factor C-terminal" evidence="3">
    <location>
        <begin position="359"/>
        <end position="434"/>
    </location>
</feature>
<keyword evidence="6" id="KW-1185">Reference proteome</keyword>
<accession>A0AAV9IDR3</accession>
<protein>
    <recommendedName>
        <fullName evidence="7">Protein BFR2</fullName>
    </recommendedName>
</protein>
<feature type="region of interest" description="Disordered" evidence="2">
    <location>
        <begin position="378"/>
        <end position="397"/>
    </location>
</feature>
<feature type="compositionally biased region" description="Basic and acidic residues" evidence="2">
    <location>
        <begin position="24"/>
        <end position="36"/>
    </location>
</feature>
<dbReference type="EMBL" id="JANCYU010000030">
    <property type="protein sequence ID" value="KAK4525406.1"/>
    <property type="molecule type" value="Genomic_DNA"/>
</dbReference>
<evidence type="ECO:0000256" key="2">
    <source>
        <dbReference type="SAM" id="MobiDB-lite"/>
    </source>
</evidence>
<dbReference type="InterPro" id="IPR025160">
    <property type="entry name" value="AATF"/>
</dbReference>
<dbReference type="PANTHER" id="PTHR15565:SF0">
    <property type="entry name" value="PROTEIN AATF"/>
    <property type="match status" value="1"/>
</dbReference>
<evidence type="ECO:0008006" key="7">
    <source>
        <dbReference type="Google" id="ProtNLM"/>
    </source>
</evidence>
<evidence type="ECO:0000313" key="5">
    <source>
        <dbReference type="EMBL" id="KAK4525406.1"/>
    </source>
</evidence>
<dbReference type="Pfam" id="PF13339">
    <property type="entry name" value="AATF-Che1"/>
    <property type="match status" value="1"/>
</dbReference>
<dbReference type="InterPro" id="IPR039223">
    <property type="entry name" value="AATF/Bfr2"/>
</dbReference>
<evidence type="ECO:0000259" key="3">
    <source>
        <dbReference type="Pfam" id="PF08164"/>
    </source>
</evidence>
<dbReference type="Pfam" id="PF08164">
    <property type="entry name" value="TRAUB"/>
    <property type="match status" value="1"/>
</dbReference>
<name>A0AAV9IDR3_9RHOD</name>
<evidence type="ECO:0000259" key="4">
    <source>
        <dbReference type="Pfam" id="PF13339"/>
    </source>
</evidence>
<gene>
    <name evidence="5" type="ORF">GAYE_SCF12G3314</name>
</gene>
<comment type="caution">
    <text evidence="5">The sequence shown here is derived from an EMBL/GenBank/DDBJ whole genome shotgun (WGS) entry which is preliminary data.</text>
</comment>
<dbReference type="GO" id="GO:0005730">
    <property type="term" value="C:nucleolus"/>
    <property type="evidence" value="ECO:0007669"/>
    <property type="project" value="TreeGrafter"/>
</dbReference>
<feature type="domain" description="AATF leucine zipper-containing" evidence="4">
    <location>
        <begin position="145"/>
        <end position="285"/>
    </location>
</feature>
<feature type="compositionally biased region" description="Polar residues" evidence="2">
    <location>
        <begin position="38"/>
        <end position="53"/>
    </location>
</feature>
<reference evidence="5 6" key="1">
    <citation type="submission" date="2022-07" db="EMBL/GenBank/DDBJ databases">
        <title>Genome-wide signatures of adaptation to extreme environments.</title>
        <authorList>
            <person name="Cho C.H."/>
            <person name="Yoon H.S."/>
        </authorList>
    </citation>
    <scope>NUCLEOTIDE SEQUENCE [LARGE SCALE GENOMIC DNA]</scope>
    <source>
        <strain evidence="5 6">108.79 E11</strain>
    </source>
</reference>
<dbReference type="Proteomes" id="UP001300502">
    <property type="component" value="Unassembled WGS sequence"/>
</dbReference>
<organism evidence="5 6">
    <name type="scientific">Galdieria yellowstonensis</name>
    <dbReference type="NCBI Taxonomy" id="3028027"/>
    <lineage>
        <taxon>Eukaryota</taxon>
        <taxon>Rhodophyta</taxon>
        <taxon>Bangiophyceae</taxon>
        <taxon>Galdieriales</taxon>
        <taxon>Galdieriaceae</taxon>
        <taxon>Galdieria</taxon>
    </lineage>
</organism>
<dbReference type="PANTHER" id="PTHR15565">
    <property type="entry name" value="AATF PROTEIN APOPTOSIS ANTAGONIZING TRANSCRIPTION FACTOR"/>
    <property type="match status" value="1"/>
</dbReference>
<evidence type="ECO:0000256" key="1">
    <source>
        <dbReference type="ARBA" id="ARBA00008966"/>
    </source>
</evidence>
<proteinExistence type="inferred from homology"/>
<dbReference type="InterPro" id="IPR012617">
    <property type="entry name" value="AATF_C"/>
</dbReference>
<comment type="similarity">
    <text evidence="1">Belongs to the AATF family.</text>
</comment>
<dbReference type="AlphaFoldDB" id="A0AAV9IDR3"/>
<feature type="region of interest" description="Disordered" evidence="2">
    <location>
        <begin position="1"/>
        <end position="59"/>
    </location>
</feature>
<sequence>MKQPKKRTTSNRKEQNVSLLDPENEIRDQWDNDFLKENTYSSLQESKQSTESASHVPKRLRLRPEITLQGSKYEAKVVDRKDLNEETSSSSFGAEESEDKDFLFDFEEKVDAHQSTTLEDSVEQPTDRDGNQDILRLSSQIQEQISKGQAIIEQKSIYGDVLQLRIAMQRLLSSANCLPDRGGRSLLKQMDSLGTEEKFTATTESLYKLTTAMLQVEELLNSFSNVNEASYISNEEDEDRARTDSQGSLGYLDAAVIDNLWRKLEKQNIQLKSFRQTVLDYWDKKVREASGKLYNQSNKFKVINQDVLSQIEGVLSNRERLYRRAHTRRDGNRSLLNLSSTQRDKNRTEPEIYDDGDFYELLLKEVVNDTTRIGKDGNNASHWTRSRQRKEYLDRRESKGRRLKYTVHEKMVGFLAPIPMKESETRNQILKSLFGGRHNYN</sequence>
<feature type="compositionally biased region" description="Basic residues" evidence="2">
    <location>
        <begin position="1"/>
        <end position="10"/>
    </location>
</feature>
<evidence type="ECO:0000313" key="6">
    <source>
        <dbReference type="Proteomes" id="UP001300502"/>
    </source>
</evidence>